<name>A0A0E9Q5L2_ANGAN</name>
<sequence>MFLYWFIYVLYKSICVFTRCDAFYVCYKPIVFLYYVKSPLLHCCIVVCTFI</sequence>
<reference evidence="1" key="1">
    <citation type="submission" date="2014-11" db="EMBL/GenBank/DDBJ databases">
        <authorList>
            <person name="Amaro Gonzalez C."/>
        </authorList>
    </citation>
    <scope>NUCLEOTIDE SEQUENCE</scope>
</reference>
<dbReference type="AlphaFoldDB" id="A0A0E9Q5L2"/>
<organism evidence="1">
    <name type="scientific">Anguilla anguilla</name>
    <name type="common">European freshwater eel</name>
    <name type="synonym">Muraena anguilla</name>
    <dbReference type="NCBI Taxonomy" id="7936"/>
    <lineage>
        <taxon>Eukaryota</taxon>
        <taxon>Metazoa</taxon>
        <taxon>Chordata</taxon>
        <taxon>Craniata</taxon>
        <taxon>Vertebrata</taxon>
        <taxon>Euteleostomi</taxon>
        <taxon>Actinopterygii</taxon>
        <taxon>Neopterygii</taxon>
        <taxon>Teleostei</taxon>
        <taxon>Anguilliformes</taxon>
        <taxon>Anguillidae</taxon>
        <taxon>Anguilla</taxon>
    </lineage>
</organism>
<evidence type="ECO:0000313" key="1">
    <source>
        <dbReference type="EMBL" id="JAH11635.1"/>
    </source>
</evidence>
<protein>
    <submittedName>
        <fullName evidence="1">Uncharacterized protein</fullName>
    </submittedName>
</protein>
<dbReference type="EMBL" id="GBXM01096942">
    <property type="protein sequence ID" value="JAH11635.1"/>
    <property type="molecule type" value="Transcribed_RNA"/>
</dbReference>
<proteinExistence type="predicted"/>
<accession>A0A0E9Q5L2</accession>
<reference evidence="1" key="2">
    <citation type="journal article" date="2015" name="Fish Shellfish Immunol.">
        <title>Early steps in the European eel (Anguilla anguilla)-Vibrio vulnificus interaction in the gills: Role of the RtxA13 toxin.</title>
        <authorList>
            <person name="Callol A."/>
            <person name="Pajuelo D."/>
            <person name="Ebbesson L."/>
            <person name="Teles M."/>
            <person name="MacKenzie S."/>
            <person name="Amaro C."/>
        </authorList>
    </citation>
    <scope>NUCLEOTIDE SEQUENCE</scope>
</reference>